<accession>A0ABR8YP32</accession>
<keyword evidence="1" id="KW-1133">Transmembrane helix</keyword>
<dbReference type="Proteomes" id="UP000627166">
    <property type="component" value="Unassembled WGS sequence"/>
</dbReference>
<organism evidence="2 3">
    <name type="scientific">Clostridium faecium</name>
    <dbReference type="NCBI Taxonomy" id="2762223"/>
    <lineage>
        <taxon>Bacteria</taxon>
        <taxon>Bacillati</taxon>
        <taxon>Bacillota</taxon>
        <taxon>Clostridia</taxon>
        <taxon>Eubacteriales</taxon>
        <taxon>Clostridiaceae</taxon>
        <taxon>Clostridium</taxon>
    </lineage>
</organism>
<comment type="caution">
    <text evidence="2">The sequence shown here is derived from an EMBL/GenBank/DDBJ whole genome shotgun (WGS) entry which is preliminary data.</text>
</comment>
<name>A0ABR8YP32_9CLOT</name>
<evidence type="ECO:0000256" key="1">
    <source>
        <dbReference type="SAM" id="Phobius"/>
    </source>
</evidence>
<protein>
    <submittedName>
        <fullName evidence="2">Uncharacterized protein</fullName>
    </submittedName>
</protein>
<keyword evidence="1" id="KW-0472">Membrane</keyword>
<evidence type="ECO:0000313" key="2">
    <source>
        <dbReference type="EMBL" id="MBD8046004.1"/>
    </source>
</evidence>
<keyword evidence="3" id="KW-1185">Reference proteome</keyword>
<reference evidence="2 3" key="1">
    <citation type="submission" date="2020-08" db="EMBL/GenBank/DDBJ databases">
        <title>A Genomic Blueprint of the Chicken Gut Microbiome.</title>
        <authorList>
            <person name="Gilroy R."/>
            <person name="Ravi A."/>
            <person name="Getino M."/>
            <person name="Pursley I."/>
            <person name="Horton D.L."/>
            <person name="Alikhan N.-F."/>
            <person name="Baker D."/>
            <person name="Gharbi K."/>
            <person name="Hall N."/>
            <person name="Watson M."/>
            <person name="Adriaenssens E.M."/>
            <person name="Foster-Nyarko E."/>
            <person name="Jarju S."/>
            <person name="Secka A."/>
            <person name="Antonio M."/>
            <person name="Oren A."/>
            <person name="Chaudhuri R."/>
            <person name="La Ragione R.M."/>
            <person name="Hildebrand F."/>
            <person name="Pallen M.J."/>
        </authorList>
    </citation>
    <scope>NUCLEOTIDE SEQUENCE [LARGE SCALE GENOMIC DNA]</scope>
    <source>
        <strain evidence="2 3">N37</strain>
    </source>
</reference>
<gene>
    <name evidence="2" type="ORF">H9637_02925</name>
</gene>
<sequence>MLGVSIATSVIASKVANWASVVGLVSLATGYFFDGYVQYDLYKTKEPVSTGYGTTQIAYRYEDIRAVGEVSFILGIMLIGISLFKVIHV</sequence>
<feature type="transmembrane region" description="Helical" evidence="1">
    <location>
        <begin position="15"/>
        <end position="33"/>
    </location>
</feature>
<feature type="transmembrane region" description="Helical" evidence="1">
    <location>
        <begin position="66"/>
        <end position="87"/>
    </location>
</feature>
<evidence type="ECO:0000313" key="3">
    <source>
        <dbReference type="Proteomes" id="UP000627166"/>
    </source>
</evidence>
<dbReference type="EMBL" id="JACSQB010000023">
    <property type="protein sequence ID" value="MBD8046004.1"/>
    <property type="molecule type" value="Genomic_DNA"/>
</dbReference>
<keyword evidence="1" id="KW-0812">Transmembrane</keyword>
<dbReference type="RefSeq" id="WP_191738978.1">
    <property type="nucleotide sequence ID" value="NZ_JACSQB010000023.1"/>
</dbReference>
<proteinExistence type="predicted"/>